<dbReference type="SUPFAM" id="SSF53474">
    <property type="entry name" value="alpha/beta-Hydrolases"/>
    <property type="match status" value="1"/>
</dbReference>
<dbReference type="InterPro" id="IPR029058">
    <property type="entry name" value="AB_hydrolase_fold"/>
</dbReference>
<sequence length="522" mass="59374">MAISNPILIQLGGQPLHLADWLPEDQTVVYFSDQEVLSETENEAGLFLGGKLNSQYDQARFLIPADSKVVNQLELVAKFPANSVVIDDRVAVNESDRALLRLQNVRYLSFQVPAELARELNLNFFQGQAGFLFHTRDFQYAAELVTEIEQRGATQLIFHGVSDTKLQWLGSFTSRLFEAQVPAQWELMPECDVSDDQTEIEYHIHLDATQSNHHQTLVIKGDQLHQTTVLPPITENTNVSLSVFGRGTGDITIGPVHLRRSHGQHGFMMIGGENQILDRHLNQELIFYFNAGDRQPPLNVYFSGYRPNEGFEGQFMMSRLEAPYVLINDPRLVGGDFYVGSKELEASIPKYIHERLAELKFDPHDLILSGLSMGSFAALYYAADLKPIAVIVGKPLIHLGTIAANSRIKRPDDFDVSLDMLLSWTGGTTDEDIQRANQIFWRKFKTGDFSRTQFDIVYMKDDDYDQNAFQVLNDYLIQNFPGAPVIHKGLIGRHNDQTNEVVKWFISQYQRVLTQYFNRHFD</sequence>
<dbReference type="OrthoDB" id="9768578at2"/>
<evidence type="ECO:0000313" key="1">
    <source>
        <dbReference type="EMBL" id="PWF99921.1"/>
    </source>
</evidence>
<dbReference type="AlphaFoldDB" id="A0A2V1MYN3"/>
<dbReference type="NCBIfam" id="TIGR03712">
    <property type="entry name" value="acc_sec_asp2"/>
    <property type="match status" value="1"/>
</dbReference>
<dbReference type="GO" id="GO:0015031">
    <property type="term" value="P:protein transport"/>
    <property type="evidence" value="ECO:0007669"/>
    <property type="project" value="InterPro"/>
</dbReference>
<dbReference type="Pfam" id="PF16929">
    <property type="entry name" value="Asp2"/>
    <property type="match status" value="1"/>
</dbReference>
<gene>
    <name evidence="1" type="primary">asp2</name>
    <name evidence="1" type="ORF">DCM90_02920</name>
</gene>
<dbReference type="RefSeq" id="WP_109249871.1">
    <property type="nucleotide sequence ID" value="NZ_QCXQ01000002.1"/>
</dbReference>
<accession>A0A2V1MYN3</accession>
<name>A0A2V1MYN3_9LACO</name>
<dbReference type="Proteomes" id="UP000245080">
    <property type="component" value="Unassembled WGS sequence"/>
</dbReference>
<comment type="caution">
    <text evidence="1">The sequence shown here is derived from an EMBL/GenBank/DDBJ whole genome shotgun (WGS) entry which is preliminary data.</text>
</comment>
<reference evidence="1 2" key="1">
    <citation type="journal article" date="2018" name="Int. J. Syst. Evol. Microbiol.">
        <title>Lactobacillus bambusae sp. nov., isolated from a traditional fermented Ma-bamboo shoots of Taiwan.</title>
        <authorList>
            <person name="Wang L.-T."/>
        </authorList>
    </citation>
    <scope>NUCLEOTIDE SEQUENCE [LARGE SCALE GENOMIC DNA]</scope>
    <source>
        <strain evidence="1 2">BS-W1</strain>
    </source>
</reference>
<dbReference type="EMBL" id="QCXQ01000002">
    <property type="protein sequence ID" value="PWF99921.1"/>
    <property type="molecule type" value="Genomic_DNA"/>
</dbReference>
<protein>
    <submittedName>
        <fullName evidence="1">Accessory Sec system protein Asp2</fullName>
    </submittedName>
</protein>
<organism evidence="1 2">
    <name type="scientific">Levilactobacillus bambusae</name>
    <dbReference type="NCBI Taxonomy" id="2024736"/>
    <lineage>
        <taxon>Bacteria</taxon>
        <taxon>Bacillati</taxon>
        <taxon>Bacillota</taxon>
        <taxon>Bacilli</taxon>
        <taxon>Lactobacillales</taxon>
        <taxon>Lactobacillaceae</taxon>
        <taxon>Levilactobacillus</taxon>
    </lineage>
</organism>
<keyword evidence="2" id="KW-1185">Reference proteome</keyword>
<dbReference type="InterPro" id="IPR022267">
    <property type="entry name" value="Asp2"/>
</dbReference>
<evidence type="ECO:0000313" key="2">
    <source>
        <dbReference type="Proteomes" id="UP000245080"/>
    </source>
</evidence>
<proteinExistence type="predicted"/>